<organism evidence="2 3">
    <name type="scientific">Sulfobacillus thermotolerans</name>
    <dbReference type="NCBI Taxonomy" id="338644"/>
    <lineage>
        <taxon>Bacteria</taxon>
        <taxon>Bacillati</taxon>
        <taxon>Bacillota</taxon>
        <taxon>Clostridia</taxon>
        <taxon>Eubacteriales</taxon>
        <taxon>Clostridiales Family XVII. Incertae Sedis</taxon>
        <taxon>Sulfobacillus</taxon>
    </lineage>
</organism>
<feature type="transmembrane region" description="Helical" evidence="1">
    <location>
        <begin position="90"/>
        <end position="112"/>
    </location>
</feature>
<name>A0ABM6RMQ4_9FIRM</name>
<feature type="transmembrane region" description="Helical" evidence="1">
    <location>
        <begin position="37"/>
        <end position="58"/>
    </location>
</feature>
<dbReference type="EMBL" id="CP019454">
    <property type="protein sequence ID" value="AUW92586.1"/>
    <property type="molecule type" value="Genomic_DNA"/>
</dbReference>
<reference evidence="2 3" key="1">
    <citation type="journal article" date="2019" name="Sci. Rep.">
        <title>Sulfobacillus thermotolerans: new insights into resistance and metabolic capacities of acidophilic chemolithotrophs.</title>
        <authorList>
            <person name="Panyushkina A.E."/>
            <person name="Babenko V.V."/>
            <person name="Nikitina A.S."/>
            <person name="Selezneva O.V."/>
            <person name="Tsaplina I.A."/>
            <person name="Letarova M.A."/>
            <person name="Kostryukova E.S."/>
            <person name="Letarov A.V."/>
        </authorList>
    </citation>
    <scope>NUCLEOTIDE SEQUENCE [LARGE SCALE GENOMIC DNA]</scope>
    <source>
        <strain evidence="2 3">Kr1</strain>
    </source>
</reference>
<evidence type="ECO:0000256" key="1">
    <source>
        <dbReference type="SAM" id="Phobius"/>
    </source>
</evidence>
<feature type="transmembrane region" description="Helical" evidence="1">
    <location>
        <begin position="7"/>
        <end position="31"/>
    </location>
</feature>
<proteinExistence type="predicted"/>
<sequence>MRRKPPMILRIFGMVVTVVLPIVVLSLWSAWSGPLPLWVKDLVAFVLASAAAQLGFLLTKARATAMIGQDVAIAGVAGVGSWLAEKLALAQGGGVANTALIALIAAYVLALWPHDRRRLSPRH</sequence>
<evidence type="ECO:0000313" key="3">
    <source>
        <dbReference type="Proteomes" id="UP000325292"/>
    </source>
</evidence>
<keyword evidence="1" id="KW-0812">Transmembrane</keyword>
<keyword evidence="3" id="KW-1185">Reference proteome</keyword>
<keyword evidence="1" id="KW-0472">Membrane</keyword>
<accession>A0ABM6RMQ4</accession>
<dbReference type="Proteomes" id="UP000325292">
    <property type="component" value="Chromosome"/>
</dbReference>
<gene>
    <name evidence="2" type="ORF">BXT84_00315</name>
</gene>
<feature type="transmembrane region" description="Helical" evidence="1">
    <location>
        <begin position="65"/>
        <end position="84"/>
    </location>
</feature>
<keyword evidence="1" id="KW-1133">Transmembrane helix</keyword>
<evidence type="ECO:0000313" key="2">
    <source>
        <dbReference type="EMBL" id="AUW92586.1"/>
    </source>
</evidence>
<protein>
    <submittedName>
        <fullName evidence="2">Uncharacterized protein</fullName>
    </submittedName>
</protein>